<dbReference type="RefSeq" id="WP_011185591.1">
    <property type="nucleotide sequence ID" value="NC_006087.1"/>
</dbReference>
<gene>
    <name evidence="1" type="ordered locus">Lxx06410</name>
</gene>
<evidence type="ECO:0000313" key="2">
    <source>
        <dbReference type="Proteomes" id="UP000001306"/>
    </source>
</evidence>
<evidence type="ECO:0000313" key="1">
    <source>
        <dbReference type="EMBL" id="AAT88592.1"/>
    </source>
</evidence>
<keyword evidence="2" id="KW-1185">Reference proteome</keyword>
<dbReference type="HOGENOM" id="CLU_3081348_0_0_11"/>
<dbReference type="AlphaFoldDB" id="Q6AGA3"/>
<dbReference type="Proteomes" id="UP000001306">
    <property type="component" value="Chromosome"/>
</dbReference>
<sequence>MIGKRLSYLAPDGKTQTGVATGVSLTSSGPLMKIGDTTVAFSQIVGIDQTDA</sequence>
<organism evidence="1 2">
    <name type="scientific">Leifsonia xyli subsp. xyli (strain CTCB07)</name>
    <dbReference type="NCBI Taxonomy" id="281090"/>
    <lineage>
        <taxon>Bacteria</taxon>
        <taxon>Bacillati</taxon>
        <taxon>Actinomycetota</taxon>
        <taxon>Actinomycetes</taxon>
        <taxon>Micrococcales</taxon>
        <taxon>Microbacteriaceae</taxon>
        <taxon>Leifsonia</taxon>
    </lineage>
</organism>
<reference evidence="1 2" key="1">
    <citation type="journal article" date="2004" name="Mol. Plant Microbe Interact.">
        <title>The genome sequence of the Gram-positive sugarcane pathogen Leifsonia xyli subsp. xyli.</title>
        <authorList>
            <person name="Monteiro-Vitorello C.B."/>
            <person name="Camargo L.E.A."/>
            <person name="Van Sluys M.A."/>
            <person name="Kitajima J.P."/>
            <person name="Truffi D."/>
            <person name="do Amaral A.M."/>
            <person name="Harakava R."/>
            <person name="de Oliveira J.C.F."/>
            <person name="Wood D."/>
            <person name="de Oliveira M.C."/>
            <person name="Miyaki C.Y."/>
            <person name="Takita M.A."/>
            <person name="da Silva A.C.R."/>
            <person name="Furlan L.R."/>
            <person name="Carraro D.M."/>
            <person name="Camarotte G."/>
            <person name="Almeida N.F. Jr."/>
            <person name="Carrer H."/>
            <person name="Coutinho L.L."/>
            <person name="El-Dorry H.A."/>
            <person name="Ferro M.I.T."/>
            <person name="Gagliardi P.R."/>
            <person name="Giglioti E."/>
            <person name="Goldman M.H.S."/>
            <person name="Goldman G.H."/>
            <person name="Kimura E.T."/>
            <person name="Ferro E.S."/>
            <person name="Kuramae E.E."/>
            <person name="Lemos E.G.M."/>
            <person name="Lemos M.V.F."/>
            <person name="Mauro S.M.Z."/>
            <person name="Machado M.A."/>
            <person name="Marino C.L."/>
            <person name="Menck C.F."/>
            <person name="Nunes L.R."/>
            <person name="Oliveira R.C."/>
            <person name="Pereira G.G."/>
            <person name="Siqueira W."/>
            <person name="de Souza A.A."/>
            <person name="Tsai S.M."/>
            <person name="Zanca A.S."/>
            <person name="Simpson A.J.G."/>
            <person name="Brumbley S.M."/>
            <person name="Setubal J.C."/>
        </authorList>
    </citation>
    <scope>NUCLEOTIDE SEQUENCE [LARGE SCALE GENOMIC DNA]</scope>
    <source>
        <strain evidence="1 2">CTCB07</strain>
    </source>
</reference>
<proteinExistence type="predicted"/>
<dbReference type="STRING" id="281090.Lxx06410"/>
<dbReference type="EMBL" id="AE016822">
    <property type="protein sequence ID" value="AAT88592.1"/>
    <property type="molecule type" value="Genomic_DNA"/>
</dbReference>
<name>Q6AGA3_LEIXX</name>
<dbReference type="KEGG" id="lxx:Lxx06410"/>
<accession>Q6AGA3</accession>
<protein>
    <submittedName>
        <fullName evidence="1">Uncharacterized protein</fullName>
    </submittedName>
</protein>